<feature type="transmembrane region" description="Helical" evidence="1">
    <location>
        <begin position="127"/>
        <end position="151"/>
    </location>
</feature>
<dbReference type="PANTHER" id="PTHR40465:SF1">
    <property type="entry name" value="DUF6534 DOMAIN-CONTAINING PROTEIN"/>
    <property type="match status" value="1"/>
</dbReference>
<dbReference type="InterPro" id="IPR045339">
    <property type="entry name" value="DUF6534"/>
</dbReference>
<evidence type="ECO:0000256" key="1">
    <source>
        <dbReference type="SAM" id="Phobius"/>
    </source>
</evidence>
<protein>
    <recommendedName>
        <fullName evidence="2">DUF6534 domain-containing protein</fullName>
    </recommendedName>
</protein>
<proteinExistence type="predicted"/>
<evidence type="ECO:0000313" key="4">
    <source>
        <dbReference type="Proteomes" id="UP001221142"/>
    </source>
</evidence>
<keyword evidence="4" id="KW-1185">Reference proteome</keyword>
<feature type="transmembrane region" description="Helical" evidence="1">
    <location>
        <begin position="53"/>
        <end position="75"/>
    </location>
</feature>
<dbReference type="AlphaFoldDB" id="A0AAD7FAE8"/>
<feature type="domain" description="DUF6534" evidence="2">
    <location>
        <begin position="170"/>
        <end position="262"/>
    </location>
</feature>
<dbReference type="EMBL" id="JARKIF010000031">
    <property type="protein sequence ID" value="KAJ7612148.1"/>
    <property type="molecule type" value="Genomic_DNA"/>
</dbReference>
<gene>
    <name evidence="3" type="ORF">FB45DRAFT_1117911</name>
</gene>
<name>A0AAD7FAE8_9AGAR</name>
<sequence length="276" mass="30409">MSDPQVVSLGITRYILGGWDLSVSADLLLQGALLAQTILYMSLYKKDTFPLRFFVYGLTCLTTLKTIHGFVIFWYINVKNFMNVFAAADSLNAWWPGQINLAFAALIAFYVQMFFCHRLWVISRNVWVVVPVLVLFVFALIAAFVSVRFISTTGFNNNTWIPIHLGTVLAGDLLLCGSTAFFLLRTSKQVLPETAGMLHVILRLTFQSAAPAAMCAFINIVCSQISSPQVVPGPAALLATLANNSLPKLYALSAMWTLNSRNDIHLAHSHGPTTSS</sequence>
<organism evidence="3 4">
    <name type="scientific">Roridomyces roridus</name>
    <dbReference type="NCBI Taxonomy" id="1738132"/>
    <lineage>
        <taxon>Eukaryota</taxon>
        <taxon>Fungi</taxon>
        <taxon>Dikarya</taxon>
        <taxon>Basidiomycota</taxon>
        <taxon>Agaricomycotina</taxon>
        <taxon>Agaricomycetes</taxon>
        <taxon>Agaricomycetidae</taxon>
        <taxon>Agaricales</taxon>
        <taxon>Marasmiineae</taxon>
        <taxon>Mycenaceae</taxon>
        <taxon>Roridomyces</taxon>
    </lineage>
</organism>
<accession>A0AAD7FAE8</accession>
<keyword evidence="1" id="KW-1133">Transmembrane helix</keyword>
<keyword evidence="1" id="KW-0472">Membrane</keyword>
<evidence type="ECO:0000259" key="2">
    <source>
        <dbReference type="Pfam" id="PF20152"/>
    </source>
</evidence>
<reference evidence="3" key="1">
    <citation type="submission" date="2023-03" db="EMBL/GenBank/DDBJ databases">
        <title>Massive genome expansion in bonnet fungi (Mycena s.s.) driven by repeated elements and novel gene families across ecological guilds.</title>
        <authorList>
            <consortium name="Lawrence Berkeley National Laboratory"/>
            <person name="Harder C.B."/>
            <person name="Miyauchi S."/>
            <person name="Viragh M."/>
            <person name="Kuo A."/>
            <person name="Thoen E."/>
            <person name="Andreopoulos B."/>
            <person name="Lu D."/>
            <person name="Skrede I."/>
            <person name="Drula E."/>
            <person name="Henrissat B."/>
            <person name="Morin E."/>
            <person name="Kohler A."/>
            <person name="Barry K."/>
            <person name="LaButti K."/>
            <person name="Morin E."/>
            <person name="Salamov A."/>
            <person name="Lipzen A."/>
            <person name="Mereny Z."/>
            <person name="Hegedus B."/>
            <person name="Baldrian P."/>
            <person name="Stursova M."/>
            <person name="Weitz H."/>
            <person name="Taylor A."/>
            <person name="Grigoriev I.V."/>
            <person name="Nagy L.G."/>
            <person name="Martin F."/>
            <person name="Kauserud H."/>
        </authorList>
    </citation>
    <scope>NUCLEOTIDE SEQUENCE</scope>
    <source>
        <strain evidence="3">9284</strain>
    </source>
</reference>
<feature type="non-terminal residue" evidence="3">
    <location>
        <position position="276"/>
    </location>
</feature>
<evidence type="ECO:0000313" key="3">
    <source>
        <dbReference type="EMBL" id="KAJ7612148.1"/>
    </source>
</evidence>
<dbReference type="Pfam" id="PF20152">
    <property type="entry name" value="DUF6534"/>
    <property type="match status" value="1"/>
</dbReference>
<feature type="transmembrane region" description="Helical" evidence="1">
    <location>
        <begin position="95"/>
        <end position="115"/>
    </location>
</feature>
<dbReference type="PANTHER" id="PTHR40465">
    <property type="entry name" value="CHROMOSOME 1, WHOLE GENOME SHOTGUN SEQUENCE"/>
    <property type="match status" value="1"/>
</dbReference>
<dbReference type="Proteomes" id="UP001221142">
    <property type="component" value="Unassembled WGS sequence"/>
</dbReference>
<keyword evidence="1" id="KW-0812">Transmembrane</keyword>
<comment type="caution">
    <text evidence="3">The sequence shown here is derived from an EMBL/GenBank/DDBJ whole genome shotgun (WGS) entry which is preliminary data.</text>
</comment>
<feature type="transmembrane region" description="Helical" evidence="1">
    <location>
        <begin position="23"/>
        <end position="41"/>
    </location>
</feature>
<feature type="transmembrane region" description="Helical" evidence="1">
    <location>
        <begin position="163"/>
        <end position="184"/>
    </location>
</feature>